<reference evidence="3 4" key="1">
    <citation type="submission" date="2016-06" db="EMBL/GenBank/DDBJ databases">
        <authorList>
            <person name="Kjaerup R.B."/>
            <person name="Dalgaard T.S."/>
            <person name="Juul-Madsen H.R."/>
        </authorList>
    </citation>
    <scope>NUCLEOTIDE SEQUENCE [LARGE SCALE GENOMIC DNA]</scope>
    <source>
        <strain evidence="3 4">DSM 45248</strain>
    </source>
</reference>
<evidence type="ECO:0000259" key="1">
    <source>
        <dbReference type="Pfam" id="PF00501"/>
    </source>
</evidence>
<dbReference type="Pfam" id="PF00501">
    <property type="entry name" value="AMP-binding"/>
    <property type="match status" value="1"/>
</dbReference>
<dbReference type="AlphaFoldDB" id="A0A1A8ZBA8"/>
<dbReference type="OrthoDB" id="9803968at2"/>
<dbReference type="InterPro" id="IPR050237">
    <property type="entry name" value="ATP-dep_AMP-bd_enzyme"/>
</dbReference>
<dbReference type="EMBL" id="LT594324">
    <property type="protein sequence ID" value="SBT41117.1"/>
    <property type="molecule type" value="Genomic_DNA"/>
</dbReference>
<feature type="domain" description="AMP-binding enzyme C-terminal" evidence="2">
    <location>
        <begin position="428"/>
        <end position="499"/>
    </location>
</feature>
<evidence type="ECO:0000259" key="2">
    <source>
        <dbReference type="Pfam" id="PF13193"/>
    </source>
</evidence>
<dbReference type="InterPro" id="IPR020845">
    <property type="entry name" value="AMP-binding_CS"/>
</dbReference>
<name>A0A1A8ZBA8_9ACTN</name>
<dbReference type="PATRIC" id="fig|299146.4.peg.1189"/>
<protein>
    <submittedName>
        <fullName evidence="3">Amino acid adenylation domain-containing protein</fullName>
    </submittedName>
</protein>
<dbReference type="Gene3D" id="3.40.50.12780">
    <property type="entry name" value="N-terminal domain of ligase-like"/>
    <property type="match status" value="1"/>
</dbReference>
<dbReference type="Gene3D" id="3.30.300.30">
    <property type="match status" value="1"/>
</dbReference>
<dbReference type="InterPro" id="IPR045851">
    <property type="entry name" value="AMP-bd_C_sf"/>
</dbReference>
<proteinExistence type="predicted"/>
<gene>
    <name evidence="3" type="ORF">GA0070621_1148</name>
</gene>
<accession>A0A1A8ZBA8</accession>
<sequence>MDGAMTTRHLFTIHAMLHEAAGTFGDDLAVRDGKRSLSFAELRDAALATAAVLISHGIGRGDRVGICMAKSIDQVVAILAVLTADAVIVPILPTLKGDNIRHIVRDSGMRTAITDDVRADELRTSAPALPLLLARDICVDPGNAAEPAGGAVPQRSIGDDLAGVIYSSGSTGRPKGIMVTHRNLCDGARITARYLGTRRDDRIGSVLSLNFDYGLNQLWQALHTGAQLHLHELVFPADLFRFLAAERITVLPVMPVIVTRMFDARLLRDWPTEDLSAVRYVSSSGGAVSRRMIENLTRAFPAAEKFLMYGLTEAFRSTCLEPDQLARRPTSIGRAIPDVEILVLDEQGHEVGPNEPGELVHRGGCIAKGYWGAPEETAKRFRTLPRYPGETVVFSGDMVTRDEEGYLYFVGRRDSMIKTSGFRVSPTEVEEIATRFPGVDACVAVGVPNVDIGEDIALVYTVSTRVDAAEFRRFLRDQLPTHMVPHRLVPRPSLPATGNQGKIDRQLVRDSLLGAAPATDSSRS</sequence>
<dbReference type="PANTHER" id="PTHR43767">
    <property type="entry name" value="LONG-CHAIN-FATTY-ACID--COA LIGASE"/>
    <property type="match status" value="1"/>
</dbReference>
<dbReference type="Pfam" id="PF13193">
    <property type="entry name" value="AMP-binding_C"/>
    <property type="match status" value="1"/>
</dbReference>
<evidence type="ECO:0000313" key="4">
    <source>
        <dbReference type="Proteomes" id="UP000198765"/>
    </source>
</evidence>
<organism evidence="3 4">
    <name type="scientific">Micromonospora narathiwatensis</name>
    <dbReference type="NCBI Taxonomy" id="299146"/>
    <lineage>
        <taxon>Bacteria</taxon>
        <taxon>Bacillati</taxon>
        <taxon>Actinomycetota</taxon>
        <taxon>Actinomycetes</taxon>
        <taxon>Micromonosporales</taxon>
        <taxon>Micromonosporaceae</taxon>
        <taxon>Micromonospora</taxon>
    </lineage>
</organism>
<evidence type="ECO:0000313" key="3">
    <source>
        <dbReference type="EMBL" id="SBT41117.1"/>
    </source>
</evidence>
<dbReference type="SUPFAM" id="SSF56801">
    <property type="entry name" value="Acetyl-CoA synthetase-like"/>
    <property type="match status" value="1"/>
</dbReference>
<keyword evidence="4" id="KW-1185">Reference proteome</keyword>
<dbReference type="PROSITE" id="PS00455">
    <property type="entry name" value="AMP_BINDING"/>
    <property type="match status" value="1"/>
</dbReference>
<dbReference type="Proteomes" id="UP000198765">
    <property type="component" value="Chromosome I"/>
</dbReference>
<dbReference type="PANTHER" id="PTHR43767:SF10">
    <property type="entry name" value="SURFACTIN SYNTHASE SUBUNIT 1"/>
    <property type="match status" value="1"/>
</dbReference>
<dbReference type="GO" id="GO:0016877">
    <property type="term" value="F:ligase activity, forming carbon-sulfur bonds"/>
    <property type="evidence" value="ECO:0007669"/>
    <property type="project" value="UniProtKB-ARBA"/>
</dbReference>
<dbReference type="InterPro" id="IPR025110">
    <property type="entry name" value="AMP-bd_C"/>
</dbReference>
<dbReference type="InterPro" id="IPR042099">
    <property type="entry name" value="ANL_N_sf"/>
</dbReference>
<dbReference type="InterPro" id="IPR000873">
    <property type="entry name" value="AMP-dep_synth/lig_dom"/>
</dbReference>
<feature type="domain" description="AMP-dependent synthetase/ligase" evidence="1">
    <location>
        <begin position="18"/>
        <end position="371"/>
    </location>
</feature>